<dbReference type="Pfam" id="PF00232">
    <property type="entry name" value="Glyco_hydro_1"/>
    <property type="match status" value="1"/>
</dbReference>
<name>A0A5S9MJD8_BACIA</name>
<gene>
    <name evidence="2" type="ORF">BsIDN1_68460</name>
</gene>
<dbReference type="EMBL" id="AP021906">
    <property type="protein sequence ID" value="BBP93228.1"/>
    <property type="molecule type" value="Genomic_DNA"/>
</dbReference>
<dbReference type="Gene3D" id="3.20.20.80">
    <property type="entry name" value="Glycosidases"/>
    <property type="match status" value="1"/>
</dbReference>
<dbReference type="PANTHER" id="PTHR10353:SF139">
    <property type="entry name" value="6-PHOSPHO-BETA-GLUCOSIDASE GMUD"/>
    <property type="match status" value="1"/>
</dbReference>
<dbReference type="AlphaFoldDB" id="A0A5S9MJD8"/>
<dbReference type="PANTHER" id="PTHR10353">
    <property type="entry name" value="GLYCOSYL HYDROLASE"/>
    <property type="match status" value="1"/>
</dbReference>
<reference evidence="2 3" key="1">
    <citation type="submission" date="2019-12" db="EMBL/GenBank/DDBJ databases">
        <title>Full genome sequence of a Bacillus safensis strain isolated from commercially available natto in Indonesia.</title>
        <authorList>
            <person name="Yoshida M."/>
            <person name="Uomi M."/>
            <person name="Waturangi D."/>
            <person name="Ekaputri J.J."/>
            <person name="Setiamarga D.H.E."/>
        </authorList>
    </citation>
    <scope>NUCLEOTIDE SEQUENCE [LARGE SCALE GENOMIC DNA]</scope>
    <source>
        <strain evidence="2 3">IDN1</strain>
    </source>
</reference>
<comment type="similarity">
    <text evidence="1">Belongs to the glycosyl hydrolase 1 family.</text>
</comment>
<protein>
    <submittedName>
        <fullName evidence="2">Uncharacterized protein</fullName>
    </submittedName>
</protein>
<evidence type="ECO:0000313" key="2">
    <source>
        <dbReference type="EMBL" id="BBP93228.1"/>
    </source>
</evidence>
<dbReference type="SUPFAM" id="SSF51445">
    <property type="entry name" value="(Trans)glycosidases"/>
    <property type="match status" value="1"/>
</dbReference>
<accession>A0A5S9MJD8</accession>
<dbReference type="InterPro" id="IPR017853">
    <property type="entry name" value="GH"/>
</dbReference>
<dbReference type="GO" id="GO:0016052">
    <property type="term" value="P:carbohydrate catabolic process"/>
    <property type="evidence" value="ECO:0007669"/>
    <property type="project" value="TreeGrafter"/>
</dbReference>
<organism evidence="2 3">
    <name type="scientific">Bacillus safensis</name>
    <dbReference type="NCBI Taxonomy" id="561879"/>
    <lineage>
        <taxon>Bacteria</taxon>
        <taxon>Bacillati</taxon>
        <taxon>Bacillota</taxon>
        <taxon>Bacilli</taxon>
        <taxon>Bacillales</taxon>
        <taxon>Bacillaceae</taxon>
        <taxon>Bacillus</taxon>
    </lineage>
</organism>
<dbReference type="GO" id="GO:0008422">
    <property type="term" value="F:beta-glucosidase activity"/>
    <property type="evidence" value="ECO:0007669"/>
    <property type="project" value="TreeGrafter"/>
</dbReference>
<dbReference type="GO" id="GO:0005829">
    <property type="term" value="C:cytosol"/>
    <property type="evidence" value="ECO:0007669"/>
    <property type="project" value="TreeGrafter"/>
</dbReference>
<dbReference type="PRINTS" id="PR00131">
    <property type="entry name" value="GLHYDRLASE1"/>
</dbReference>
<proteinExistence type="inferred from homology"/>
<evidence type="ECO:0000313" key="3">
    <source>
        <dbReference type="Proteomes" id="UP000464658"/>
    </source>
</evidence>
<dbReference type="InterPro" id="IPR001360">
    <property type="entry name" value="Glyco_hydro_1"/>
</dbReference>
<evidence type="ECO:0000256" key="1">
    <source>
        <dbReference type="RuleBase" id="RU003690"/>
    </source>
</evidence>
<dbReference type="Proteomes" id="UP000464658">
    <property type="component" value="Chromosome"/>
</dbReference>
<sequence>MNPFRGWEIYPKIVYDMGMRIKEEYGNIEWFVAENGMGVEKEERFKTEDGIIDDQYRISFISQHLKRALQAKAEGSNCTGYMLWAFTDNVSPMNAFKNRYGLVEIQLENERNRQLKASAYWYQTLIKTRELQVETEVIYQ</sequence>